<evidence type="ECO:0000313" key="3">
    <source>
        <dbReference type="EMBL" id="KAK0555341.1"/>
    </source>
</evidence>
<sequence length="931" mass="100106">MEYMPSTPPFLPEPLAKRKPPSTMWLSMAPETDPDSGPIQDQVAPAHLHSSAPSNNSDQLKVKRAAGNGAGSSSSKFVGVGEAYMFNPYNRRSRNGSSSSTTAGSPSLNLSWGGSIAALRMSSMPVAPTLGAHGQQTAAEDESDEEPCCTPDHALAEDAMVLLASSSLSSSSAVRDTSVSMPVDHHHSVSTAPVRLVKTPASVTTNERRTDYFQSIPEDHAVSIHSGLASAATATTATTNTSSTRASPPDFDFRTTFAPIAFNKNHSNQPPAPKVNGGGGIEFAGRQWSGKTAHAVEQEMEALGDRVIMSFAPDAAYLASRLEGLRRNLEASNWERRPTWVGWEEEEGQDAEEENTEDANKDAQVDGPSTDALATGQAKSADETTSNVTIREHVKSPKSQIDLALPPAPATSLIEAEAYRRANLPVVSNMEGYTMSAAQRSRLAQEWIPLNPETDEADSQDGMSNIEILPVEDVGPFTPPPLDAATKAAVLNARLDTRLIKRDDLVQVRELHCYHGDGNKSPGRETYTMSAGFLLRLLVDEKHVAVVAVKRPIPAPESPLPSDLAMSIHSRLSINTTNPSPATERHAPLVPSALARQQSAYSIDRPDSPTSSMEAEDDDDDNDDDDDADEGPRSATTTSPLSPSFFSTTANDFRPGSLTGFTAATSYTESETTRGLTSPEAVSNSQDTAIAREAELEQNLPAHGMTLPASVLPQSDSTFYERDADKPLLAGPLPVAPPLPVRTLGAAPPSHRLRTVDAISAILEGSEVVVGVATAQLTTTEPLANELWPGIDPDDTAQRGYAVEEAHVLTLSVAPDERSQGLGARLLERLLEECKIRIGHNSLRKPESISVSGRARSMRAIVEVHPSNERALELYQKANFTRVPGPQGTKKNFYRGDERIPLTYRLKVGGTDAWVMERTFDLPEKPRQDAR</sequence>
<dbReference type="CDD" id="cd04301">
    <property type="entry name" value="NAT_SF"/>
    <property type="match status" value="1"/>
</dbReference>
<dbReference type="Proteomes" id="UP001176517">
    <property type="component" value="Unassembled WGS sequence"/>
</dbReference>
<feature type="region of interest" description="Disordered" evidence="1">
    <location>
        <begin position="340"/>
        <end position="387"/>
    </location>
</feature>
<evidence type="ECO:0000256" key="1">
    <source>
        <dbReference type="SAM" id="MobiDB-lite"/>
    </source>
</evidence>
<keyword evidence="4" id="KW-1185">Reference proteome</keyword>
<evidence type="ECO:0000313" key="4">
    <source>
        <dbReference type="Proteomes" id="UP001176517"/>
    </source>
</evidence>
<protein>
    <recommendedName>
        <fullName evidence="2">N-acetyltransferase domain-containing protein</fullName>
    </recommendedName>
</protein>
<feature type="compositionally biased region" description="Low complexity" evidence="1">
    <location>
        <begin position="634"/>
        <end position="650"/>
    </location>
</feature>
<feature type="domain" description="N-acetyltransferase" evidence="2">
    <location>
        <begin position="686"/>
        <end position="921"/>
    </location>
</feature>
<reference evidence="3" key="1">
    <citation type="journal article" date="2023" name="PhytoFront">
        <title>Draft Genome Resources of Seven Strains of Tilletia horrida, Causal Agent of Kernel Smut of Rice.</title>
        <authorList>
            <person name="Khanal S."/>
            <person name="Antony Babu S."/>
            <person name="Zhou X.G."/>
        </authorList>
    </citation>
    <scope>NUCLEOTIDE SEQUENCE</scope>
    <source>
        <strain evidence="3">TX6</strain>
    </source>
</reference>
<proteinExistence type="predicted"/>
<accession>A0AAN6GT72</accession>
<feature type="compositionally biased region" description="Low complexity" evidence="1">
    <location>
        <begin position="65"/>
        <end position="74"/>
    </location>
</feature>
<organism evidence="3 4">
    <name type="scientific">Tilletia horrida</name>
    <dbReference type="NCBI Taxonomy" id="155126"/>
    <lineage>
        <taxon>Eukaryota</taxon>
        <taxon>Fungi</taxon>
        <taxon>Dikarya</taxon>
        <taxon>Basidiomycota</taxon>
        <taxon>Ustilaginomycotina</taxon>
        <taxon>Exobasidiomycetes</taxon>
        <taxon>Tilletiales</taxon>
        <taxon>Tilletiaceae</taxon>
        <taxon>Tilletia</taxon>
    </lineage>
</organism>
<dbReference type="PROSITE" id="PS51186">
    <property type="entry name" value="GNAT"/>
    <property type="match status" value="1"/>
</dbReference>
<name>A0AAN6GT72_9BASI</name>
<feature type="compositionally biased region" description="Pro residues" evidence="1">
    <location>
        <begin position="1"/>
        <end position="12"/>
    </location>
</feature>
<evidence type="ECO:0000259" key="2">
    <source>
        <dbReference type="PROSITE" id="PS51186"/>
    </source>
</evidence>
<feature type="compositionally biased region" description="Acidic residues" evidence="1">
    <location>
        <begin position="343"/>
        <end position="357"/>
    </location>
</feature>
<feature type="compositionally biased region" description="Acidic residues" evidence="1">
    <location>
        <begin position="614"/>
        <end position="629"/>
    </location>
</feature>
<dbReference type="Gene3D" id="3.40.630.30">
    <property type="match status" value="1"/>
</dbReference>
<dbReference type="SUPFAM" id="SSF55729">
    <property type="entry name" value="Acyl-CoA N-acyltransferases (Nat)"/>
    <property type="match status" value="1"/>
</dbReference>
<dbReference type="EMBL" id="JAPDMZ010000028">
    <property type="protein sequence ID" value="KAK0555341.1"/>
    <property type="molecule type" value="Genomic_DNA"/>
</dbReference>
<dbReference type="Pfam" id="PF00583">
    <property type="entry name" value="Acetyltransf_1"/>
    <property type="match status" value="1"/>
</dbReference>
<gene>
    <name evidence="3" type="ORF">OC846_001769</name>
</gene>
<dbReference type="InterPro" id="IPR000182">
    <property type="entry name" value="GNAT_dom"/>
</dbReference>
<dbReference type="AlphaFoldDB" id="A0AAN6GT72"/>
<dbReference type="InterPro" id="IPR016181">
    <property type="entry name" value="Acyl_CoA_acyltransferase"/>
</dbReference>
<feature type="region of interest" description="Disordered" evidence="1">
    <location>
        <begin position="1"/>
        <end position="74"/>
    </location>
</feature>
<comment type="caution">
    <text evidence="3">The sequence shown here is derived from an EMBL/GenBank/DDBJ whole genome shotgun (WGS) entry which is preliminary data.</text>
</comment>
<dbReference type="GO" id="GO:0016747">
    <property type="term" value="F:acyltransferase activity, transferring groups other than amino-acyl groups"/>
    <property type="evidence" value="ECO:0007669"/>
    <property type="project" value="InterPro"/>
</dbReference>
<feature type="region of interest" description="Disordered" evidence="1">
    <location>
        <begin position="596"/>
        <end position="657"/>
    </location>
</feature>
<feature type="region of interest" description="Disordered" evidence="1">
    <location>
        <begin position="127"/>
        <end position="148"/>
    </location>
</feature>